<feature type="compositionally biased region" description="Polar residues" evidence="6">
    <location>
        <begin position="91"/>
        <end position="107"/>
    </location>
</feature>
<comment type="similarity">
    <text evidence="2">Belongs to the UPF0057 (PMP3) family.</text>
</comment>
<dbReference type="EMBL" id="KQ964280">
    <property type="protein sequence ID" value="KXJ85511.1"/>
    <property type="molecule type" value="Genomic_DNA"/>
</dbReference>
<keyword evidence="5 7" id="KW-0472">Membrane</keyword>
<feature type="compositionally biased region" description="Low complexity" evidence="6">
    <location>
        <begin position="108"/>
        <end position="124"/>
    </location>
</feature>
<evidence type="ECO:0008006" key="10">
    <source>
        <dbReference type="Google" id="ProtNLM"/>
    </source>
</evidence>
<dbReference type="PANTHER" id="PTHR21659:SF57">
    <property type="entry name" value="PLASMA MEMBRANE PROTEOLIPID 31"/>
    <property type="match status" value="1"/>
</dbReference>
<gene>
    <name evidence="8" type="ORF">Micbo1qcDRAFT_180742</name>
</gene>
<feature type="compositionally biased region" description="Low complexity" evidence="6">
    <location>
        <begin position="81"/>
        <end position="90"/>
    </location>
</feature>
<dbReference type="FunCoup" id="A0A136IKL3">
    <property type="interactions" value="331"/>
</dbReference>
<feature type="region of interest" description="Disordered" evidence="6">
    <location>
        <begin position="80"/>
        <end position="152"/>
    </location>
</feature>
<evidence type="ECO:0000313" key="9">
    <source>
        <dbReference type="Proteomes" id="UP000070501"/>
    </source>
</evidence>
<accession>A0A136IKL3</accession>
<evidence type="ECO:0000313" key="8">
    <source>
        <dbReference type="EMBL" id="KXJ85511.1"/>
    </source>
</evidence>
<dbReference type="STRING" id="196109.A0A136IKL3"/>
<dbReference type="InterPro" id="IPR000612">
    <property type="entry name" value="PMP3"/>
</dbReference>
<organism evidence="8 9">
    <name type="scientific">Microdochium bolleyi</name>
    <dbReference type="NCBI Taxonomy" id="196109"/>
    <lineage>
        <taxon>Eukaryota</taxon>
        <taxon>Fungi</taxon>
        <taxon>Dikarya</taxon>
        <taxon>Ascomycota</taxon>
        <taxon>Pezizomycotina</taxon>
        <taxon>Sordariomycetes</taxon>
        <taxon>Xylariomycetidae</taxon>
        <taxon>Xylariales</taxon>
        <taxon>Microdochiaceae</taxon>
        <taxon>Microdochium</taxon>
    </lineage>
</organism>
<dbReference type="AlphaFoldDB" id="A0A136IKL3"/>
<dbReference type="Proteomes" id="UP000070501">
    <property type="component" value="Unassembled WGS sequence"/>
</dbReference>
<dbReference type="InParanoid" id="A0A136IKL3"/>
<feature type="transmembrane region" description="Helical" evidence="7">
    <location>
        <begin position="6"/>
        <end position="22"/>
    </location>
</feature>
<protein>
    <recommendedName>
        <fullName evidence="10">Stress response RCI peptide</fullName>
    </recommendedName>
</protein>
<reference evidence="9" key="1">
    <citation type="submission" date="2016-02" db="EMBL/GenBank/DDBJ databases">
        <title>Draft genome sequence of Microdochium bolleyi, a fungal endophyte of beachgrass.</title>
        <authorList>
            <consortium name="DOE Joint Genome Institute"/>
            <person name="David A.S."/>
            <person name="May G."/>
            <person name="Haridas S."/>
            <person name="Lim J."/>
            <person name="Wang M."/>
            <person name="Labutti K."/>
            <person name="Lipzen A."/>
            <person name="Barry K."/>
            <person name="Grigoriev I.V."/>
        </authorList>
    </citation>
    <scope>NUCLEOTIDE SEQUENCE [LARGE SCALE GENOMIC DNA]</scope>
    <source>
        <strain evidence="9">J235TASD1</strain>
    </source>
</reference>
<evidence type="ECO:0000256" key="5">
    <source>
        <dbReference type="ARBA" id="ARBA00023136"/>
    </source>
</evidence>
<evidence type="ECO:0000256" key="2">
    <source>
        <dbReference type="ARBA" id="ARBA00009530"/>
    </source>
</evidence>
<evidence type="ECO:0000256" key="7">
    <source>
        <dbReference type="SAM" id="Phobius"/>
    </source>
</evidence>
<keyword evidence="3 7" id="KW-0812">Transmembrane</keyword>
<evidence type="ECO:0000256" key="6">
    <source>
        <dbReference type="SAM" id="MobiDB-lite"/>
    </source>
</evidence>
<evidence type="ECO:0000256" key="3">
    <source>
        <dbReference type="ARBA" id="ARBA00022692"/>
    </source>
</evidence>
<proteinExistence type="inferred from homology"/>
<keyword evidence="4 7" id="KW-1133">Transmembrane helix</keyword>
<evidence type="ECO:0000256" key="1">
    <source>
        <dbReference type="ARBA" id="ARBA00004370"/>
    </source>
</evidence>
<comment type="subcellular location">
    <subcellularLocation>
        <location evidence="1">Membrane</location>
    </subcellularLocation>
</comment>
<feature type="transmembrane region" description="Helical" evidence="7">
    <location>
        <begin position="34"/>
        <end position="53"/>
    </location>
</feature>
<dbReference type="OrthoDB" id="2802411at2759"/>
<dbReference type="PANTHER" id="PTHR21659">
    <property type="entry name" value="HYDROPHOBIC PROTEIN RCI2 LOW TEMPERATURE AND SALT RESPONSIVE PROTEIN LTI6 -RELATED"/>
    <property type="match status" value="1"/>
</dbReference>
<name>A0A136IKL3_9PEZI</name>
<keyword evidence="9" id="KW-1185">Reference proteome</keyword>
<sequence>MCNADVFLGFLAILFPPLPVWIKRGICSADSLINILLSCLGWLPGLLHAWYVIAKFPDPYDDYEQVPHNNESGRVTYVFVSQQPGSQQPPAANTNGKNKSANRPQNYGATNNATNNGAGSSSAGAAGGSSGAHAPPTYAEAVKGDNKIQTQE</sequence>
<evidence type="ECO:0000256" key="4">
    <source>
        <dbReference type="ARBA" id="ARBA00022989"/>
    </source>
</evidence>
<dbReference type="Pfam" id="PF01679">
    <property type="entry name" value="Pmp3"/>
    <property type="match status" value="1"/>
</dbReference>
<dbReference type="GO" id="GO:0016020">
    <property type="term" value="C:membrane"/>
    <property type="evidence" value="ECO:0007669"/>
    <property type="project" value="UniProtKB-SubCell"/>
</dbReference>